<feature type="compositionally biased region" description="Basic and acidic residues" evidence="1">
    <location>
        <begin position="184"/>
        <end position="193"/>
    </location>
</feature>
<name>A0A7U1DZN1_RAOOR</name>
<dbReference type="AlphaFoldDB" id="A0A7U1DZN1"/>
<keyword evidence="2" id="KW-0614">Plasmid</keyword>
<evidence type="ECO:0000313" key="2">
    <source>
        <dbReference type="EMBL" id="QQZ45272.1"/>
    </source>
</evidence>
<evidence type="ECO:0000256" key="1">
    <source>
        <dbReference type="SAM" id="MobiDB-lite"/>
    </source>
</evidence>
<protein>
    <submittedName>
        <fullName evidence="2">Putative plasmid stabilization protein</fullName>
    </submittedName>
</protein>
<organism evidence="2">
    <name type="scientific">Raoultella ornithinolytica</name>
    <name type="common">Klebsiella ornithinolytica</name>
    <dbReference type="NCBI Taxonomy" id="54291"/>
    <lineage>
        <taxon>Bacteria</taxon>
        <taxon>Pseudomonadati</taxon>
        <taxon>Pseudomonadota</taxon>
        <taxon>Gammaproteobacteria</taxon>
        <taxon>Enterobacterales</taxon>
        <taxon>Enterobacteriaceae</taxon>
        <taxon>Klebsiella/Raoultella group</taxon>
        <taxon>Raoultella</taxon>
    </lineage>
</organism>
<dbReference type="EMBL" id="MN175502">
    <property type="protein sequence ID" value="QQZ45272.1"/>
    <property type="molecule type" value="Genomic_DNA"/>
</dbReference>
<feature type="region of interest" description="Disordered" evidence="1">
    <location>
        <begin position="171"/>
        <end position="203"/>
    </location>
</feature>
<geneLocation type="plasmid" evidence="2">
    <name>pHNNC189-2</name>
</geneLocation>
<proteinExistence type="predicted"/>
<accession>A0A7U1DZN1</accession>
<sequence length="203" mass="22213">MAWRLCSCVFDYCTTTRHPFVLRLEVHHSGLTSEAPTGEEGQAWRYLMQEKARLEALLPEGWQKDFTTFFTLDGQTLMSLMAFCAACSVDGVQTRECGHTGRSDLDGVEAALGFHLRDWWQPTADNFLGLLSKAQIVAALKEAGLTGAASDAEKMKKGDAASHAEQWLSGSRWVPGWMQSPDAAKPDDAHAAPDTDEPTSHAA</sequence>
<reference evidence="2" key="1">
    <citation type="submission" date="2019-07" db="EMBL/GenBank/DDBJ databases">
        <authorList>
            <person name="Gao X."/>
            <person name="Wan M."/>
            <person name="Lv L."/>
            <person name="Liu J.-H."/>
        </authorList>
    </citation>
    <scope>NUCLEOTIDE SEQUENCE</scope>
    <source>
        <strain evidence="2">NC189</strain>
        <plasmid evidence="2">pHNNC189-2</plasmid>
    </source>
</reference>